<dbReference type="Proteomes" id="UP001497535">
    <property type="component" value="Unassembled WGS sequence"/>
</dbReference>
<reference evidence="1" key="1">
    <citation type="submission" date="2023-11" db="EMBL/GenBank/DDBJ databases">
        <authorList>
            <person name="Poullet M."/>
        </authorList>
    </citation>
    <scope>NUCLEOTIDE SEQUENCE</scope>
    <source>
        <strain evidence="1">E1834</strain>
    </source>
</reference>
<protein>
    <submittedName>
        <fullName evidence="1">Uncharacterized protein</fullName>
    </submittedName>
</protein>
<organism evidence="1 2">
    <name type="scientific">Meloidogyne enterolobii</name>
    <name type="common">Root-knot nematode worm</name>
    <name type="synonym">Meloidogyne mayaguensis</name>
    <dbReference type="NCBI Taxonomy" id="390850"/>
    <lineage>
        <taxon>Eukaryota</taxon>
        <taxon>Metazoa</taxon>
        <taxon>Ecdysozoa</taxon>
        <taxon>Nematoda</taxon>
        <taxon>Chromadorea</taxon>
        <taxon>Rhabditida</taxon>
        <taxon>Tylenchina</taxon>
        <taxon>Tylenchomorpha</taxon>
        <taxon>Tylenchoidea</taxon>
        <taxon>Meloidogynidae</taxon>
        <taxon>Meloidogyninae</taxon>
        <taxon>Meloidogyne</taxon>
    </lineage>
</organism>
<gene>
    <name evidence="1" type="ORF">MENTE1834_LOCUS29885</name>
</gene>
<sequence length="241" mass="26844">MHANGGSAYYYQQPRFGTLPPLSSSSPQSHHYATSTILDDEPVWARADTIDPRQRSPPPHGYQPPSVRGATPQQMTVVHSSAKPVPDSDIYRVGIYGWRKRCLYAFILALTLVVFINLAFTFWIMTVLDFSLDQALSIDSALGVSISAHNHTGHSTAALHLQSDGKAQMICDRFEVLDEQKKSLFFVDSNEIGLKLENLRILGKQFGGGERLLNESNNFSLAKWVNSQFSPRKGHGIEYAH</sequence>
<comment type="caution">
    <text evidence="1">The sequence shown here is derived from an EMBL/GenBank/DDBJ whole genome shotgun (WGS) entry which is preliminary data.</text>
</comment>
<evidence type="ECO:0000313" key="1">
    <source>
        <dbReference type="EMBL" id="CAK5082594.1"/>
    </source>
</evidence>
<dbReference type="EMBL" id="CAVMJV010000047">
    <property type="protein sequence ID" value="CAK5082594.1"/>
    <property type="molecule type" value="Genomic_DNA"/>
</dbReference>
<evidence type="ECO:0000313" key="2">
    <source>
        <dbReference type="Proteomes" id="UP001497535"/>
    </source>
</evidence>
<accession>A0ACB0ZTY4</accession>
<name>A0ACB0ZTY4_MELEN</name>
<proteinExistence type="predicted"/>
<keyword evidence="2" id="KW-1185">Reference proteome</keyword>